<organism evidence="1 2">
    <name type="scientific">Colletotrichum lupini</name>
    <dbReference type="NCBI Taxonomy" id="145971"/>
    <lineage>
        <taxon>Eukaryota</taxon>
        <taxon>Fungi</taxon>
        <taxon>Dikarya</taxon>
        <taxon>Ascomycota</taxon>
        <taxon>Pezizomycotina</taxon>
        <taxon>Sordariomycetes</taxon>
        <taxon>Hypocreomycetidae</taxon>
        <taxon>Glomerellales</taxon>
        <taxon>Glomerellaceae</taxon>
        <taxon>Colletotrichum</taxon>
        <taxon>Colletotrichum acutatum species complex</taxon>
    </lineage>
</organism>
<accession>A0A9Q8SKK8</accession>
<sequence>MLQLSTSKPVGNDNIKHFSTFFMFKSLRLFMSLIGVHGASEKTASNPVGAACGHRPNHVDQVGIVRHACASATASACPRKAVGNHSRAGRALGVNFGTRFRWSSIDTSL</sequence>
<protein>
    <submittedName>
        <fullName evidence="1">Uncharacterized protein</fullName>
    </submittedName>
</protein>
<gene>
    <name evidence="1" type="ORF">CLUP02_04578</name>
</gene>
<dbReference type="RefSeq" id="XP_049140732.1">
    <property type="nucleotide sequence ID" value="XM_049283589.1"/>
</dbReference>
<proteinExistence type="predicted"/>
<keyword evidence="2" id="KW-1185">Reference proteome</keyword>
<evidence type="ECO:0000313" key="1">
    <source>
        <dbReference type="EMBL" id="UQC79099.1"/>
    </source>
</evidence>
<name>A0A9Q8SKK8_9PEZI</name>
<dbReference type="EMBL" id="CP019474">
    <property type="protein sequence ID" value="UQC79099.1"/>
    <property type="molecule type" value="Genomic_DNA"/>
</dbReference>
<dbReference type="KEGG" id="clup:CLUP02_04578"/>
<reference evidence="1" key="1">
    <citation type="journal article" date="2021" name="Mol. Plant Microbe Interact.">
        <title>Complete Genome Sequence of the Plant-Pathogenic Fungus Colletotrichum lupini.</title>
        <authorList>
            <person name="Baroncelli R."/>
            <person name="Pensec F."/>
            <person name="Da Lio D."/>
            <person name="Boufleur T."/>
            <person name="Vicente I."/>
            <person name="Sarrocco S."/>
            <person name="Picot A."/>
            <person name="Baraldi E."/>
            <person name="Sukno S."/>
            <person name="Thon M."/>
            <person name="Le Floch G."/>
        </authorList>
    </citation>
    <scope>NUCLEOTIDE SEQUENCE</scope>
    <source>
        <strain evidence="1">IMI 504893</strain>
    </source>
</reference>
<dbReference type="AlphaFoldDB" id="A0A9Q8SKK8"/>
<evidence type="ECO:0000313" key="2">
    <source>
        <dbReference type="Proteomes" id="UP000830671"/>
    </source>
</evidence>
<dbReference type="Proteomes" id="UP000830671">
    <property type="component" value="Chromosome 2"/>
</dbReference>
<dbReference type="GeneID" id="73338599"/>